<dbReference type="AlphaFoldDB" id="A0AAD3S9N3"/>
<sequence>MDSCVPQIGPPFISIFWSSLWLQPIPRSSPLCFPENQRLSFEISFGLQEETSFSVHVFIGFALVFSWGLPFRSVITSCYISPPPCGVLLRGNGYTLMHIEDNPGLRSG</sequence>
<comment type="caution">
    <text evidence="1">The sequence shown here is derived from an EMBL/GenBank/DDBJ whole genome shotgun (WGS) entry which is preliminary data.</text>
</comment>
<dbReference type="EMBL" id="BSYO01000007">
    <property type="protein sequence ID" value="GMH06971.1"/>
    <property type="molecule type" value="Genomic_DNA"/>
</dbReference>
<protein>
    <submittedName>
        <fullName evidence="1">Uncharacterized protein</fullName>
    </submittedName>
</protein>
<dbReference type="Proteomes" id="UP001279734">
    <property type="component" value="Unassembled WGS sequence"/>
</dbReference>
<organism evidence="1 2">
    <name type="scientific">Nepenthes gracilis</name>
    <name type="common">Slender pitcher plant</name>
    <dbReference type="NCBI Taxonomy" id="150966"/>
    <lineage>
        <taxon>Eukaryota</taxon>
        <taxon>Viridiplantae</taxon>
        <taxon>Streptophyta</taxon>
        <taxon>Embryophyta</taxon>
        <taxon>Tracheophyta</taxon>
        <taxon>Spermatophyta</taxon>
        <taxon>Magnoliopsida</taxon>
        <taxon>eudicotyledons</taxon>
        <taxon>Gunneridae</taxon>
        <taxon>Pentapetalae</taxon>
        <taxon>Caryophyllales</taxon>
        <taxon>Nepenthaceae</taxon>
        <taxon>Nepenthes</taxon>
    </lineage>
</organism>
<accession>A0AAD3S9N3</accession>
<evidence type="ECO:0000313" key="2">
    <source>
        <dbReference type="Proteomes" id="UP001279734"/>
    </source>
</evidence>
<reference evidence="1" key="1">
    <citation type="submission" date="2023-05" db="EMBL/GenBank/DDBJ databases">
        <title>Nepenthes gracilis genome sequencing.</title>
        <authorList>
            <person name="Fukushima K."/>
        </authorList>
    </citation>
    <scope>NUCLEOTIDE SEQUENCE</scope>
    <source>
        <strain evidence="1">SING2019-196</strain>
    </source>
</reference>
<evidence type="ECO:0000313" key="1">
    <source>
        <dbReference type="EMBL" id="GMH06971.1"/>
    </source>
</evidence>
<gene>
    <name evidence="1" type="ORF">Nepgr_008811</name>
</gene>
<proteinExistence type="predicted"/>
<name>A0AAD3S9N3_NEPGR</name>
<keyword evidence="2" id="KW-1185">Reference proteome</keyword>